<dbReference type="Gene3D" id="2.40.30.10">
    <property type="entry name" value="Translation factors"/>
    <property type="match status" value="1"/>
</dbReference>
<dbReference type="InterPro" id="IPR017938">
    <property type="entry name" value="Riboflavin_synthase-like_b-brl"/>
</dbReference>
<dbReference type="Proteomes" id="UP000563898">
    <property type="component" value="Unassembled WGS sequence"/>
</dbReference>
<comment type="caution">
    <text evidence="2">The sequence shown here is derived from an EMBL/GenBank/DDBJ whole genome shotgun (WGS) entry which is preliminary data.</text>
</comment>
<dbReference type="InterPro" id="IPR039261">
    <property type="entry name" value="FNR_nucleotide-bd"/>
</dbReference>
<evidence type="ECO:0000259" key="1">
    <source>
        <dbReference type="PROSITE" id="PS51384"/>
    </source>
</evidence>
<feature type="domain" description="FAD-binding FR-type" evidence="1">
    <location>
        <begin position="8"/>
        <end position="148"/>
    </location>
</feature>
<dbReference type="InterPro" id="IPR039374">
    <property type="entry name" value="SIP_fam"/>
</dbReference>
<dbReference type="AlphaFoldDB" id="A0A846WEV5"/>
<dbReference type="PANTHER" id="PTHR30157">
    <property type="entry name" value="FERRIC REDUCTASE, NADPH-DEPENDENT"/>
    <property type="match status" value="1"/>
</dbReference>
<name>A0A846WEV5_9ACTN</name>
<organism evidence="2 3">
    <name type="scientific">Gordonia polyisoprenivorans</name>
    <dbReference type="NCBI Taxonomy" id="84595"/>
    <lineage>
        <taxon>Bacteria</taxon>
        <taxon>Bacillati</taxon>
        <taxon>Actinomycetota</taxon>
        <taxon>Actinomycetes</taxon>
        <taxon>Mycobacteriales</taxon>
        <taxon>Gordoniaceae</taxon>
        <taxon>Gordonia</taxon>
    </lineage>
</organism>
<dbReference type="Pfam" id="PF04954">
    <property type="entry name" value="SIP"/>
    <property type="match status" value="1"/>
</dbReference>
<evidence type="ECO:0000313" key="3">
    <source>
        <dbReference type="Proteomes" id="UP000563898"/>
    </source>
</evidence>
<dbReference type="SUPFAM" id="SSF63380">
    <property type="entry name" value="Riboflavin synthase domain-like"/>
    <property type="match status" value="1"/>
</dbReference>
<accession>A0A846WEV5</accession>
<sequence length="595" mass="63231">MSRSRYRAHPLVLRCVQVRAVTDVTPRMRRVTVGGEQLGAFTRDGMSFPAFAAPAFDDHIKLIFAPGADITDALPRQQENGIDWLPSEHRVTRDYTPHHHDPRALEMQLDFVVHTDGDASGPAEQWVRSAQPGDDLWFAGPKASTVIPDDVAELLLVGDETAIPAIARFFAERPLDVPTRAILVVASQNAMQDIAIGDGDRLDWVIGTPGDRDELLAAVTDAAPVRRPAYVWASAESRALLPLRRLVTRDWGIPKSHTDITGYWHIRDEPADVAADGESHTAGVPVMPIGSPVAWMATRAALRLGVIDALAGGGRSRGEVATATTIPVASLDSLLGVLVPCGVLGVRGDEIVLGPVGERFLDDEHAREEFDGLYAEQVLALGGLADALQAGRPAWSERTGDTLRTHVATSAENYAELVEEAEGLVFLMPALAALPLWSRYSRIAIGGPAALVVADGLRTGGVRAALTVVEEPAPLAALRSDDPPPGVDFAEDWGTADAVVLAGAVEHRTDDEIIEYLDRVHAATDIVLLVESTEADALNARAAEMAVVALGAVGAPPRTGADLKRLAHAAGWSVASATALGWGVECLELSPTQPG</sequence>
<protein>
    <submittedName>
        <fullName evidence="2">Siderophore-interacting protein</fullName>
    </submittedName>
</protein>
<dbReference type="Gene3D" id="1.10.10.10">
    <property type="entry name" value="Winged helix-like DNA-binding domain superfamily/Winged helix DNA-binding domain"/>
    <property type="match status" value="1"/>
</dbReference>
<dbReference type="GO" id="GO:0016491">
    <property type="term" value="F:oxidoreductase activity"/>
    <property type="evidence" value="ECO:0007669"/>
    <property type="project" value="InterPro"/>
</dbReference>
<dbReference type="PROSITE" id="PS51384">
    <property type="entry name" value="FAD_FR"/>
    <property type="match status" value="1"/>
</dbReference>
<dbReference type="InterPro" id="IPR036390">
    <property type="entry name" value="WH_DNA-bd_sf"/>
</dbReference>
<dbReference type="InterPro" id="IPR017927">
    <property type="entry name" value="FAD-bd_FR_type"/>
</dbReference>
<dbReference type="InterPro" id="IPR029063">
    <property type="entry name" value="SAM-dependent_MTases_sf"/>
</dbReference>
<dbReference type="Gene3D" id="1.10.287.1350">
    <property type="match status" value="1"/>
</dbReference>
<dbReference type="InterPro" id="IPR036388">
    <property type="entry name" value="WH-like_DNA-bd_sf"/>
</dbReference>
<dbReference type="SUPFAM" id="SSF46785">
    <property type="entry name" value="Winged helix' DNA-binding domain"/>
    <property type="match status" value="1"/>
</dbReference>
<reference evidence="2 3" key="1">
    <citation type="submission" date="2020-04" db="EMBL/GenBank/DDBJ databases">
        <title>MicrobeNet Type strains.</title>
        <authorList>
            <person name="Nicholson A.C."/>
        </authorList>
    </citation>
    <scope>NUCLEOTIDE SEQUENCE [LARGE SCALE GENOMIC DNA]</scope>
    <source>
        <strain evidence="2 3">ATCC BAA-14</strain>
    </source>
</reference>
<gene>
    <name evidence="2" type="ORF">HGA05_01930</name>
</gene>
<dbReference type="CDD" id="cd06193">
    <property type="entry name" value="siderophore_interacting"/>
    <property type="match status" value="1"/>
</dbReference>
<dbReference type="RefSeq" id="WP_006372669.1">
    <property type="nucleotide sequence ID" value="NZ_JAAXPC010000001.1"/>
</dbReference>
<dbReference type="InterPro" id="IPR013113">
    <property type="entry name" value="SIP_FAD-bd"/>
</dbReference>
<dbReference type="InterPro" id="IPR007037">
    <property type="entry name" value="SIP_rossman_dom"/>
</dbReference>
<dbReference type="Gene3D" id="3.40.50.150">
    <property type="entry name" value="Vaccinia Virus protein VP39"/>
    <property type="match status" value="1"/>
</dbReference>
<proteinExistence type="predicted"/>
<evidence type="ECO:0000313" key="2">
    <source>
        <dbReference type="EMBL" id="NKY00342.1"/>
    </source>
</evidence>
<dbReference type="EMBL" id="JAAXPC010000001">
    <property type="protein sequence ID" value="NKY00342.1"/>
    <property type="molecule type" value="Genomic_DNA"/>
</dbReference>
<dbReference type="Gene3D" id="3.40.50.80">
    <property type="entry name" value="Nucleotide-binding domain of ferredoxin-NADP reductase (FNR) module"/>
    <property type="match status" value="1"/>
</dbReference>
<dbReference type="PANTHER" id="PTHR30157:SF0">
    <property type="entry name" value="NADPH-DEPENDENT FERRIC-CHELATE REDUCTASE"/>
    <property type="match status" value="1"/>
</dbReference>
<dbReference type="Pfam" id="PF08021">
    <property type="entry name" value="FAD_binding_9"/>
    <property type="match status" value="1"/>
</dbReference>